<feature type="transmembrane region" description="Helical" evidence="1">
    <location>
        <begin position="114"/>
        <end position="135"/>
    </location>
</feature>
<evidence type="ECO:0000313" key="3">
    <source>
        <dbReference type="Proteomes" id="UP001218218"/>
    </source>
</evidence>
<dbReference type="EMBL" id="JARIHO010000002">
    <property type="protein sequence ID" value="KAJ7366139.1"/>
    <property type="molecule type" value="Genomic_DNA"/>
</dbReference>
<name>A0AAD7F2U9_9AGAR</name>
<feature type="transmembrane region" description="Helical" evidence="1">
    <location>
        <begin position="26"/>
        <end position="44"/>
    </location>
</feature>
<keyword evidence="1" id="KW-0472">Membrane</keyword>
<sequence>MRRLTWWFFGSTYSWGIMQAAFVKQGLSSSFTAACIYALALINARVIRFLGARGTALLGISLIGSGQILSFSQACVDISHPARFVVIKSAANGGFFSTIPTVVGNVFGSARLSVAMGMIVTRWAGGYLMGAPIGIPPQRIRRRRKYALSLPPCDVLRRIDGNGHYWPRITHANPDQHSILPKSIAKA</sequence>
<keyword evidence="3" id="KW-1185">Reference proteome</keyword>
<dbReference type="Proteomes" id="UP001218218">
    <property type="component" value="Unassembled WGS sequence"/>
</dbReference>
<proteinExistence type="predicted"/>
<evidence type="ECO:0000256" key="1">
    <source>
        <dbReference type="SAM" id="Phobius"/>
    </source>
</evidence>
<gene>
    <name evidence="2" type="ORF">DFH08DRAFT_1002761</name>
</gene>
<reference evidence="2" key="1">
    <citation type="submission" date="2023-03" db="EMBL/GenBank/DDBJ databases">
        <title>Massive genome expansion in bonnet fungi (Mycena s.s.) driven by repeated elements and novel gene families across ecological guilds.</title>
        <authorList>
            <consortium name="Lawrence Berkeley National Laboratory"/>
            <person name="Harder C.B."/>
            <person name="Miyauchi S."/>
            <person name="Viragh M."/>
            <person name="Kuo A."/>
            <person name="Thoen E."/>
            <person name="Andreopoulos B."/>
            <person name="Lu D."/>
            <person name="Skrede I."/>
            <person name="Drula E."/>
            <person name="Henrissat B."/>
            <person name="Morin E."/>
            <person name="Kohler A."/>
            <person name="Barry K."/>
            <person name="LaButti K."/>
            <person name="Morin E."/>
            <person name="Salamov A."/>
            <person name="Lipzen A."/>
            <person name="Mereny Z."/>
            <person name="Hegedus B."/>
            <person name="Baldrian P."/>
            <person name="Stursova M."/>
            <person name="Weitz H."/>
            <person name="Taylor A."/>
            <person name="Grigoriev I.V."/>
            <person name="Nagy L.G."/>
            <person name="Martin F."/>
            <person name="Kauserud H."/>
        </authorList>
    </citation>
    <scope>NUCLEOTIDE SEQUENCE</scope>
    <source>
        <strain evidence="2">CBHHK002</strain>
    </source>
</reference>
<evidence type="ECO:0000313" key="2">
    <source>
        <dbReference type="EMBL" id="KAJ7366139.1"/>
    </source>
</evidence>
<dbReference type="PROSITE" id="PS51257">
    <property type="entry name" value="PROKAR_LIPOPROTEIN"/>
    <property type="match status" value="1"/>
</dbReference>
<keyword evidence="1" id="KW-1133">Transmembrane helix</keyword>
<keyword evidence="1" id="KW-0812">Transmembrane</keyword>
<accession>A0AAD7F2U9</accession>
<dbReference type="AlphaFoldDB" id="A0AAD7F2U9"/>
<protein>
    <submittedName>
        <fullName evidence="2">Uncharacterized protein</fullName>
    </submittedName>
</protein>
<feature type="transmembrane region" description="Helical" evidence="1">
    <location>
        <begin position="56"/>
        <end position="74"/>
    </location>
</feature>
<organism evidence="2 3">
    <name type="scientific">Mycena albidolilacea</name>
    <dbReference type="NCBI Taxonomy" id="1033008"/>
    <lineage>
        <taxon>Eukaryota</taxon>
        <taxon>Fungi</taxon>
        <taxon>Dikarya</taxon>
        <taxon>Basidiomycota</taxon>
        <taxon>Agaricomycotina</taxon>
        <taxon>Agaricomycetes</taxon>
        <taxon>Agaricomycetidae</taxon>
        <taxon>Agaricales</taxon>
        <taxon>Marasmiineae</taxon>
        <taxon>Mycenaceae</taxon>
        <taxon>Mycena</taxon>
    </lineage>
</organism>
<comment type="caution">
    <text evidence="2">The sequence shown here is derived from an EMBL/GenBank/DDBJ whole genome shotgun (WGS) entry which is preliminary data.</text>
</comment>